<dbReference type="GO" id="GO:0035091">
    <property type="term" value="F:phosphatidylinositol binding"/>
    <property type="evidence" value="ECO:0007669"/>
    <property type="project" value="InterPro"/>
</dbReference>
<comment type="caution">
    <text evidence="1">The sequence shown here is derived from an EMBL/GenBank/DDBJ whole genome shotgun (WGS) entry which is preliminary data.</text>
</comment>
<dbReference type="Gene3D" id="3.30.1520.10">
    <property type="entry name" value="Phox-like domain"/>
    <property type="match status" value="1"/>
</dbReference>
<evidence type="ECO:0000313" key="1">
    <source>
        <dbReference type="EMBL" id="KAJ3199186.1"/>
    </source>
</evidence>
<name>A0AAD5TUN4_9FUNG</name>
<evidence type="ECO:0000313" key="2">
    <source>
        <dbReference type="Proteomes" id="UP001211065"/>
    </source>
</evidence>
<keyword evidence="2" id="KW-1185">Reference proteome</keyword>
<accession>A0AAD5TUN4</accession>
<dbReference type="InterPro" id="IPR036871">
    <property type="entry name" value="PX_dom_sf"/>
</dbReference>
<dbReference type="SUPFAM" id="SSF64268">
    <property type="entry name" value="PX domain"/>
    <property type="match status" value="1"/>
</dbReference>
<dbReference type="AlphaFoldDB" id="A0AAD5TUN4"/>
<dbReference type="Proteomes" id="UP001211065">
    <property type="component" value="Unassembled WGS sequence"/>
</dbReference>
<proteinExistence type="predicted"/>
<sequence length="276" mass="32102">MTLLQLNSKYEECNAFHNTFSKPLNTASTISTSSIPLNNNSLSRVGYFYHNTLSDYSDSDSEDDESDFNLNSHRYLDSNIQDDDENIDLFFYDKILDDTFKHPPTNNKFNHQNHLYMNRSISETHPNTNNDLSYLVNKYSFSLPTSKEFLQKTNENKLIDLNRSTDESEEDDLSTACLKENHQTCTCSILPLSPVLTLQKLSISPVKTFTHIKKEEWPEFPKKGNFKNRFNNNILEDRKFKFSRLFNFISLDKILFNSPLLLDFFGVLHGIDCENN</sequence>
<protein>
    <submittedName>
        <fullName evidence="1">Uncharacterized protein</fullName>
    </submittedName>
</protein>
<dbReference type="EMBL" id="JADGJW010002169">
    <property type="protein sequence ID" value="KAJ3199186.1"/>
    <property type="molecule type" value="Genomic_DNA"/>
</dbReference>
<gene>
    <name evidence="1" type="ORF">HK099_003270</name>
</gene>
<organism evidence="1 2">
    <name type="scientific">Clydaea vesicula</name>
    <dbReference type="NCBI Taxonomy" id="447962"/>
    <lineage>
        <taxon>Eukaryota</taxon>
        <taxon>Fungi</taxon>
        <taxon>Fungi incertae sedis</taxon>
        <taxon>Chytridiomycota</taxon>
        <taxon>Chytridiomycota incertae sedis</taxon>
        <taxon>Chytridiomycetes</taxon>
        <taxon>Lobulomycetales</taxon>
        <taxon>Lobulomycetaceae</taxon>
        <taxon>Clydaea</taxon>
    </lineage>
</organism>
<reference evidence="1" key="1">
    <citation type="submission" date="2020-05" db="EMBL/GenBank/DDBJ databases">
        <title>Phylogenomic resolution of chytrid fungi.</title>
        <authorList>
            <person name="Stajich J.E."/>
            <person name="Amses K."/>
            <person name="Simmons R."/>
            <person name="Seto K."/>
            <person name="Myers J."/>
            <person name="Bonds A."/>
            <person name="Quandt C.A."/>
            <person name="Barry K."/>
            <person name="Liu P."/>
            <person name="Grigoriev I."/>
            <person name="Longcore J.E."/>
            <person name="James T.Y."/>
        </authorList>
    </citation>
    <scope>NUCLEOTIDE SEQUENCE</scope>
    <source>
        <strain evidence="1">JEL0476</strain>
    </source>
</reference>